<comment type="caution">
    <text evidence="1">The sequence shown here is derived from an EMBL/GenBank/DDBJ whole genome shotgun (WGS) entry which is preliminary data.</text>
</comment>
<accession>A0A369Q830</accession>
<dbReference type="SUPFAM" id="SSF160207">
    <property type="entry name" value="NMB0488-like"/>
    <property type="match status" value="1"/>
</dbReference>
<dbReference type="RefSeq" id="WP_115400813.1">
    <property type="nucleotide sequence ID" value="NZ_QPKV01000001.1"/>
</dbReference>
<dbReference type="EMBL" id="QPKV01000001">
    <property type="protein sequence ID" value="RDC58438.1"/>
    <property type="molecule type" value="Genomic_DNA"/>
</dbReference>
<name>A0A369Q830_9SPHI</name>
<dbReference type="Proteomes" id="UP000253961">
    <property type="component" value="Unassembled WGS sequence"/>
</dbReference>
<dbReference type="Gene3D" id="3.40.1590.10">
    <property type="entry name" value="NMB0488-like"/>
    <property type="match status" value="1"/>
</dbReference>
<dbReference type="OrthoDB" id="9256000at2"/>
<dbReference type="InterPro" id="IPR037891">
    <property type="entry name" value="Cdil-like_sf"/>
</dbReference>
<organism evidence="1 2">
    <name type="scientific">Pedobacter chinensis</name>
    <dbReference type="NCBI Taxonomy" id="2282421"/>
    <lineage>
        <taxon>Bacteria</taxon>
        <taxon>Pseudomonadati</taxon>
        <taxon>Bacteroidota</taxon>
        <taxon>Sphingobacteriia</taxon>
        <taxon>Sphingobacteriales</taxon>
        <taxon>Sphingobacteriaceae</taxon>
        <taxon>Pedobacter</taxon>
    </lineage>
</organism>
<evidence type="ECO:0000313" key="1">
    <source>
        <dbReference type="EMBL" id="RDC58438.1"/>
    </source>
</evidence>
<evidence type="ECO:0000313" key="2">
    <source>
        <dbReference type="Proteomes" id="UP000253961"/>
    </source>
</evidence>
<keyword evidence="2" id="KW-1185">Reference proteome</keyword>
<reference evidence="1 2" key="1">
    <citation type="submission" date="2018-07" db="EMBL/GenBank/DDBJ databases">
        <title>Pedobacter sp. nov., isolated from soil.</title>
        <authorList>
            <person name="Zhou L.Y."/>
            <person name="Du Z.J."/>
        </authorList>
    </citation>
    <scope>NUCLEOTIDE SEQUENCE [LARGE SCALE GENOMIC DNA]</scope>
    <source>
        <strain evidence="1 2">JDX94</strain>
    </source>
</reference>
<gene>
    <name evidence="1" type="ORF">DU508_00065</name>
</gene>
<dbReference type="AlphaFoldDB" id="A0A369Q830"/>
<proteinExistence type="predicted"/>
<protein>
    <submittedName>
        <fullName evidence="1">Uncharacterized protein</fullName>
    </submittedName>
</protein>
<sequence>MYKSTAYLFKEYVYIHSSNETTAGVWLMSEPVYKVEKNDIELIGVKIKEALSSSKTGIPHPTNFKGLTDPLLNQANVKSYNTFAKNALCISINSDGQFIRLIPRVNNGPKGGYTAIEEQAEKLENPDPKELGEMILKVFGYCK</sequence>